<evidence type="ECO:0000313" key="1">
    <source>
        <dbReference type="EMBL" id="WAJ26399.1"/>
    </source>
</evidence>
<keyword evidence="2" id="KW-1185">Reference proteome</keyword>
<reference evidence="1" key="1">
    <citation type="submission" date="2022-11" db="EMBL/GenBank/DDBJ databases">
        <title>beta-Carotene-producing bacterium, Jeongeuplla avenae sp. nov., alleviates the salt stress of Arabidopsis seedlings.</title>
        <authorList>
            <person name="Jiang L."/>
            <person name="Lee J."/>
        </authorList>
    </citation>
    <scope>NUCLEOTIDE SEQUENCE</scope>
    <source>
        <strain evidence="1">DY_R2A_6</strain>
    </source>
</reference>
<name>A0ACD4NHY3_9HYPH</name>
<sequence length="388" mass="42673">MASDDEPAPFGPPEPSARDRHLFGPGPKRILSLDGGGVRGIISLAFLERMEDLLARRRHRSVRLHEHFDLVGGASTGAIIGSGLALGLSASQVRAFYETLAPQVFKRSFWRVKGLQAKFDASSLQAALDARLGDRRLDSEDLRTGFCLVMKRMDTASPWIVSNNPCSRFWNGAEGSDHGGTRAFELTRLIRASAAAPHYFDPELIAVDGDGTEGLFIDGGVSPFNNPALYLFLLATLPQHGLDWPVGPERLTIVSVGTGLFRNRMTGRDNRRLSAIGLAFRALFGLVMDTQFLTVGLMQALGETPTPWTINAEVGAMSGLPLPGGPLFRHVRYDVRLEADWLRSELDLAVSPAELRRLRIMDDPRIIPLAYRIGNLAAERQVRLEHFI</sequence>
<dbReference type="Proteomes" id="UP001163223">
    <property type="component" value="Chromosome"/>
</dbReference>
<protein>
    <submittedName>
        <fullName evidence="1">Patatin-like phospholipase family protein</fullName>
    </submittedName>
</protein>
<organism evidence="1 2">
    <name type="scientific">Antarcticirhabdus aurantiaca</name>
    <dbReference type="NCBI Taxonomy" id="2606717"/>
    <lineage>
        <taxon>Bacteria</taxon>
        <taxon>Pseudomonadati</taxon>
        <taxon>Pseudomonadota</taxon>
        <taxon>Alphaproteobacteria</taxon>
        <taxon>Hyphomicrobiales</taxon>
        <taxon>Aurantimonadaceae</taxon>
        <taxon>Antarcticirhabdus</taxon>
    </lineage>
</organism>
<gene>
    <name evidence="1" type="ORF">OXU80_16020</name>
</gene>
<evidence type="ECO:0000313" key="2">
    <source>
        <dbReference type="Proteomes" id="UP001163223"/>
    </source>
</evidence>
<proteinExistence type="predicted"/>
<accession>A0ACD4NHY3</accession>
<dbReference type="EMBL" id="CP113520">
    <property type="protein sequence ID" value="WAJ26399.1"/>
    <property type="molecule type" value="Genomic_DNA"/>
</dbReference>